<gene>
    <name evidence="2" type="ORF">VTK73DRAFT_4407</name>
</gene>
<comment type="caution">
    <text evidence="2">The sequence shown here is derived from an EMBL/GenBank/DDBJ whole genome shotgun (WGS) entry which is preliminary data.</text>
</comment>
<evidence type="ECO:0000256" key="1">
    <source>
        <dbReference type="SAM" id="MobiDB-lite"/>
    </source>
</evidence>
<organism evidence="2 3">
    <name type="scientific">Phialemonium thermophilum</name>
    <dbReference type="NCBI Taxonomy" id="223376"/>
    <lineage>
        <taxon>Eukaryota</taxon>
        <taxon>Fungi</taxon>
        <taxon>Dikarya</taxon>
        <taxon>Ascomycota</taxon>
        <taxon>Pezizomycotina</taxon>
        <taxon>Sordariomycetes</taxon>
        <taxon>Sordariomycetidae</taxon>
        <taxon>Cephalothecales</taxon>
        <taxon>Cephalothecaceae</taxon>
        <taxon>Phialemonium</taxon>
    </lineage>
</organism>
<dbReference type="Proteomes" id="UP001586593">
    <property type="component" value="Unassembled WGS sequence"/>
</dbReference>
<evidence type="ECO:0000313" key="2">
    <source>
        <dbReference type="EMBL" id="KAL1838283.1"/>
    </source>
</evidence>
<sequence>MILRLSQVTPIPRQASTYPGRANPYPACSEYSVTFASCWLRQLTPRSFFPVTPVAALPNEELSSVPTLGVLDSETRRSRQEKRDSARPAQMW</sequence>
<dbReference type="EMBL" id="JAZHXJ010002500">
    <property type="protein sequence ID" value="KAL1838283.1"/>
    <property type="molecule type" value="Genomic_DNA"/>
</dbReference>
<evidence type="ECO:0000313" key="3">
    <source>
        <dbReference type="Proteomes" id="UP001586593"/>
    </source>
</evidence>
<proteinExistence type="predicted"/>
<keyword evidence="3" id="KW-1185">Reference proteome</keyword>
<name>A0ABR3V8W7_9PEZI</name>
<feature type="compositionally biased region" description="Polar residues" evidence="1">
    <location>
        <begin position="1"/>
        <end position="17"/>
    </location>
</feature>
<reference evidence="2 3" key="1">
    <citation type="journal article" date="2024" name="Commun. Biol.">
        <title>Comparative genomic analysis of thermophilic fungi reveals convergent evolutionary adaptations and gene losses.</title>
        <authorList>
            <person name="Steindorff A.S."/>
            <person name="Aguilar-Pontes M.V."/>
            <person name="Robinson A.J."/>
            <person name="Andreopoulos B."/>
            <person name="LaButti K."/>
            <person name="Kuo A."/>
            <person name="Mondo S."/>
            <person name="Riley R."/>
            <person name="Otillar R."/>
            <person name="Haridas S."/>
            <person name="Lipzen A."/>
            <person name="Grimwood J."/>
            <person name="Schmutz J."/>
            <person name="Clum A."/>
            <person name="Reid I.D."/>
            <person name="Moisan M.C."/>
            <person name="Butler G."/>
            <person name="Nguyen T.T.M."/>
            <person name="Dewar K."/>
            <person name="Conant G."/>
            <person name="Drula E."/>
            <person name="Henrissat B."/>
            <person name="Hansel C."/>
            <person name="Singer S."/>
            <person name="Hutchinson M.I."/>
            <person name="de Vries R.P."/>
            <person name="Natvig D.O."/>
            <person name="Powell A.J."/>
            <person name="Tsang A."/>
            <person name="Grigoriev I.V."/>
        </authorList>
    </citation>
    <scope>NUCLEOTIDE SEQUENCE [LARGE SCALE GENOMIC DNA]</scope>
    <source>
        <strain evidence="2 3">ATCC 24622</strain>
    </source>
</reference>
<feature type="compositionally biased region" description="Basic and acidic residues" evidence="1">
    <location>
        <begin position="73"/>
        <end position="86"/>
    </location>
</feature>
<accession>A0ABR3V8W7</accession>
<feature type="region of interest" description="Disordered" evidence="1">
    <location>
        <begin position="1"/>
        <end position="22"/>
    </location>
</feature>
<feature type="region of interest" description="Disordered" evidence="1">
    <location>
        <begin position="66"/>
        <end position="92"/>
    </location>
</feature>
<protein>
    <submittedName>
        <fullName evidence="2">Uncharacterized protein</fullName>
    </submittedName>
</protein>